<evidence type="ECO:0000256" key="3">
    <source>
        <dbReference type="ARBA" id="ARBA00022692"/>
    </source>
</evidence>
<keyword evidence="2" id="KW-1003">Cell membrane</keyword>
<name>A0A552L217_9CHRO</name>
<evidence type="ECO:0000256" key="4">
    <source>
        <dbReference type="ARBA" id="ARBA00022741"/>
    </source>
</evidence>
<proteinExistence type="predicted"/>
<feature type="transmembrane region" description="Helical" evidence="8">
    <location>
        <begin position="162"/>
        <end position="185"/>
    </location>
</feature>
<comment type="caution">
    <text evidence="10">The sequence shown here is derived from an EMBL/GenBank/DDBJ whole genome shotgun (WGS) entry which is preliminary data.</text>
</comment>
<evidence type="ECO:0000256" key="7">
    <source>
        <dbReference type="ARBA" id="ARBA00023136"/>
    </source>
</evidence>
<dbReference type="Pfam" id="PF18967">
    <property type="entry name" value="PycTM"/>
    <property type="match status" value="1"/>
</dbReference>
<reference evidence="10 11" key="1">
    <citation type="submission" date="2019-01" db="EMBL/GenBank/DDBJ databases">
        <title>Coherence of Microcystis species and biogeography revealed through population genomics.</title>
        <authorList>
            <person name="Perez-Carrascal O.M."/>
            <person name="Terrat Y."/>
            <person name="Giani A."/>
            <person name="Fortin N."/>
            <person name="Tromas N."/>
            <person name="Shapiro B.J."/>
        </authorList>
    </citation>
    <scope>NUCLEOTIDE SEQUENCE [LARGE SCALE GENOMIC DNA]</scope>
    <source>
        <strain evidence="10">Mf_QC_C_20070823_S10D</strain>
    </source>
</reference>
<keyword evidence="4" id="KW-0547">Nucleotide-binding</keyword>
<keyword evidence="7 8" id="KW-0472">Membrane</keyword>
<sequence length="188" mass="21089">MNDISAKLTTIFQNVNDWLKFAEAKNAVLLAFSGAGVTATITLLATAQNLLKSLLIGLLITTSLLCICALICSLSFLPKSNLDRLLRSKSRTSGNSSRKQIDNFYYFGDLRKYCSTQLLDALNELYFQNNFNPPYNKEWEDLATQITINAEITFLKLKLFTYALWILIVAILAVPVSMLFSLVICRSL</sequence>
<dbReference type="InterPro" id="IPR043760">
    <property type="entry name" value="PycTM_dom"/>
</dbReference>
<accession>A0A552L217</accession>
<dbReference type="AlphaFoldDB" id="A0A552L217"/>
<evidence type="ECO:0000313" key="10">
    <source>
        <dbReference type="EMBL" id="TRV14268.1"/>
    </source>
</evidence>
<evidence type="ECO:0000256" key="2">
    <source>
        <dbReference type="ARBA" id="ARBA00022475"/>
    </source>
</evidence>
<evidence type="ECO:0000256" key="1">
    <source>
        <dbReference type="ARBA" id="ARBA00004236"/>
    </source>
</evidence>
<dbReference type="Proteomes" id="UP000315868">
    <property type="component" value="Unassembled WGS sequence"/>
</dbReference>
<keyword evidence="3 8" id="KW-0812">Transmembrane</keyword>
<gene>
    <name evidence="10" type="ORF">EWV45_05525</name>
</gene>
<keyword evidence="5 8" id="KW-1133">Transmembrane helix</keyword>
<dbReference type="EMBL" id="SFAM01000044">
    <property type="protein sequence ID" value="TRV14268.1"/>
    <property type="molecule type" value="Genomic_DNA"/>
</dbReference>
<evidence type="ECO:0000256" key="8">
    <source>
        <dbReference type="SAM" id="Phobius"/>
    </source>
</evidence>
<feature type="domain" description="Pycsar effector protein" evidence="9">
    <location>
        <begin position="8"/>
        <end position="180"/>
    </location>
</feature>
<evidence type="ECO:0000256" key="5">
    <source>
        <dbReference type="ARBA" id="ARBA00022989"/>
    </source>
</evidence>
<feature type="transmembrane region" description="Helical" evidence="8">
    <location>
        <begin position="27"/>
        <end position="47"/>
    </location>
</feature>
<feature type="transmembrane region" description="Helical" evidence="8">
    <location>
        <begin position="54"/>
        <end position="77"/>
    </location>
</feature>
<evidence type="ECO:0000259" key="9">
    <source>
        <dbReference type="Pfam" id="PF18967"/>
    </source>
</evidence>
<evidence type="ECO:0000313" key="11">
    <source>
        <dbReference type="Proteomes" id="UP000315868"/>
    </source>
</evidence>
<keyword evidence="6" id="KW-0051">Antiviral defense</keyword>
<comment type="subcellular location">
    <subcellularLocation>
        <location evidence="1">Cell membrane</location>
    </subcellularLocation>
</comment>
<protein>
    <recommendedName>
        <fullName evidence="9">Pycsar effector protein domain-containing protein</fullName>
    </recommendedName>
</protein>
<evidence type="ECO:0000256" key="6">
    <source>
        <dbReference type="ARBA" id="ARBA00023118"/>
    </source>
</evidence>
<organism evidence="10 11">
    <name type="scientific">Microcystis flos-aquae Mf_QC_C_20070823_S10D</name>
    <dbReference type="NCBI Taxonomy" id="2486236"/>
    <lineage>
        <taxon>Bacteria</taxon>
        <taxon>Bacillati</taxon>
        <taxon>Cyanobacteriota</taxon>
        <taxon>Cyanophyceae</taxon>
        <taxon>Oscillatoriophycideae</taxon>
        <taxon>Chroococcales</taxon>
        <taxon>Microcystaceae</taxon>
        <taxon>Microcystis</taxon>
    </lineage>
</organism>